<dbReference type="Proteomes" id="UP001431783">
    <property type="component" value="Unassembled WGS sequence"/>
</dbReference>
<protein>
    <submittedName>
        <fullName evidence="1">Uncharacterized protein</fullName>
    </submittedName>
</protein>
<comment type="caution">
    <text evidence="1">The sequence shown here is derived from an EMBL/GenBank/DDBJ whole genome shotgun (WGS) entry which is preliminary data.</text>
</comment>
<reference evidence="1 2" key="1">
    <citation type="submission" date="2023-03" db="EMBL/GenBank/DDBJ databases">
        <title>Genome insight into feeding habits of ladybird beetles.</title>
        <authorList>
            <person name="Li H.-S."/>
            <person name="Huang Y.-H."/>
            <person name="Pang H."/>
        </authorList>
    </citation>
    <scope>NUCLEOTIDE SEQUENCE [LARGE SCALE GENOMIC DNA]</scope>
    <source>
        <strain evidence="1">SYSU_2023b</strain>
        <tissue evidence="1">Whole body</tissue>
    </source>
</reference>
<dbReference type="AlphaFoldDB" id="A0AAW1UTL1"/>
<accession>A0AAW1UTL1</accession>
<name>A0AAW1UTL1_9CUCU</name>
<dbReference type="EMBL" id="JARQZJ010000092">
    <property type="protein sequence ID" value="KAK9883863.1"/>
    <property type="molecule type" value="Genomic_DNA"/>
</dbReference>
<evidence type="ECO:0000313" key="1">
    <source>
        <dbReference type="EMBL" id="KAK9883863.1"/>
    </source>
</evidence>
<evidence type="ECO:0000313" key="2">
    <source>
        <dbReference type="Proteomes" id="UP001431783"/>
    </source>
</evidence>
<proteinExistence type="predicted"/>
<sequence length="190" mass="21694">MIKLRESALSKFKRTRSASDWLNYKELRNFVTGSLRREKKAFLNRRAKGGGRDLWRALNSLNIGGGSGFEIPMNLRDPNGINRHFSSVFTPKGNCSVAADFYRSHKFNDDLHFSLSLSTEDECSSSRVDFSMPRINREPRWGSPYQKLHYKWYPMGALEERTCCSSARGAGSSPSNMTIFNTGCQTIERY</sequence>
<gene>
    <name evidence="1" type="ORF">WA026_004803</name>
</gene>
<organism evidence="1 2">
    <name type="scientific">Henosepilachna vigintioctopunctata</name>
    <dbReference type="NCBI Taxonomy" id="420089"/>
    <lineage>
        <taxon>Eukaryota</taxon>
        <taxon>Metazoa</taxon>
        <taxon>Ecdysozoa</taxon>
        <taxon>Arthropoda</taxon>
        <taxon>Hexapoda</taxon>
        <taxon>Insecta</taxon>
        <taxon>Pterygota</taxon>
        <taxon>Neoptera</taxon>
        <taxon>Endopterygota</taxon>
        <taxon>Coleoptera</taxon>
        <taxon>Polyphaga</taxon>
        <taxon>Cucujiformia</taxon>
        <taxon>Coccinelloidea</taxon>
        <taxon>Coccinellidae</taxon>
        <taxon>Epilachninae</taxon>
        <taxon>Epilachnini</taxon>
        <taxon>Henosepilachna</taxon>
    </lineage>
</organism>
<keyword evidence="2" id="KW-1185">Reference proteome</keyword>